<dbReference type="InterPro" id="IPR046357">
    <property type="entry name" value="PPIase_dom_sf"/>
</dbReference>
<dbReference type="SUPFAM" id="SSF54534">
    <property type="entry name" value="FKBP-like"/>
    <property type="match status" value="1"/>
</dbReference>
<keyword evidence="7" id="KW-0143">Chaperone</keyword>
<evidence type="ECO:0000256" key="11">
    <source>
        <dbReference type="PROSITE-ProRule" id="PRU00278"/>
    </source>
</evidence>
<evidence type="ECO:0000256" key="5">
    <source>
        <dbReference type="ARBA" id="ARBA00022989"/>
    </source>
</evidence>
<organism evidence="14">
    <name type="scientific">Candidatus Kentrum sp. LPFa</name>
    <dbReference type="NCBI Taxonomy" id="2126335"/>
    <lineage>
        <taxon>Bacteria</taxon>
        <taxon>Pseudomonadati</taxon>
        <taxon>Pseudomonadota</taxon>
        <taxon>Gammaproteobacteria</taxon>
        <taxon>Candidatus Kentrum</taxon>
    </lineage>
</organism>
<keyword evidence="6 12" id="KW-0472">Membrane</keyword>
<evidence type="ECO:0000256" key="4">
    <source>
        <dbReference type="ARBA" id="ARBA00022692"/>
    </source>
</evidence>
<keyword evidence="4 12" id="KW-0812">Transmembrane</keyword>
<dbReference type="PANTHER" id="PTHR47529:SF1">
    <property type="entry name" value="PERIPLASMIC CHAPERONE PPID"/>
    <property type="match status" value="1"/>
</dbReference>
<comment type="similarity">
    <text evidence="8">Belongs to the PpiD chaperone family.</text>
</comment>
<evidence type="ECO:0000256" key="8">
    <source>
        <dbReference type="ARBA" id="ARBA00038408"/>
    </source>
</evidence>
<name>A0A450VYW2_9GAMM</name>
<evidence type="ECO:0000259" key="13">
    <source>
        <dbReference type="PROSITE" id="PS50198"/>
    </source>
</evidence>
<evidence type="ECO:0000256" key="2">
    <source>
        <dbReference type="ARBA" id="ARBA00022475"/>
    </source>
</evidence>
<evidence type="ECO:0000256" key="1">
    <source>
        <dbReference type="ARBA" id="ARBA00004382"/>
    </source>
</evidence>
<evidence type="ECO:0000313" key="15">
    <source>
        <dbReference type="EMBL" id="VFK26062.1"/>
    </source>
</evidence>
<sequence length="713" mass="81076">MNRRQALFQYHFTLESRAPYSIIWYWKRLQFGLSRVSLYTAQSARLRARQGQDCQTETFYTGISNMLQDIRDRAQGWIAWLLVVFISIPFALWGIHEYLGSDPNIPVAEIDGDELSLKQFRQAYRQKRTQLQNLFGEGFDFSILDEKELKKTTLHDLIDTEVLLRKGIDDGLRVGDRQLARTIQSQRNFQEEDRFSDALYQQWLRMSGYSAGGFEDEYRHALLVDQIRVAIADTALVGEEDIKNTLRLTRQKRIISLLTIPKARYTGNPITEEAILDYYEGNQDRFVIPERISVDYLELSLDTLPDVSEPTEDELRALYENRKADYIQPEQRRARHILIRLEPDADETIVAAARGKLQDVAQRLEKGETFQDLAAQYSEDPGSASQGGDLGFFGVGVMDPQFEEKVYSLVEGELSEPVRTRFGLHLIELTGIQPSTVHPFQKVREKLLRDFQNHRKEQQFFDQAEQLANLTFENPGALADAADALGLAIKETGFFDRAGSGPPDDNAPDGTTSDEIVKNSKFIRAAFSQDVLNDGNNSEPVELGQYRVVVLRKKDHRPASPKPIGMVRDEISDILDAQQAREKAAELGKRLIAELRDGADPASVGKAHELTLREKIELGRKDTGETRQITEKVFRMPHPSGEDIVYDSLLTADGDFTIIALREVIEGESDGSDADLRKITRDSLTNTYGNQEYRAYIRALRAGAKIRLYEDNL</sequence>
<dbReference type="EMBL" id="CAADFM010000030">
    <property type="protein sequence ID" value="VFK10004.1"/>
    <property type="molecule type" value="Genomic_DNA"/>
</dbReference>
<evidence type="ECO:0000256" key="10">
    <source>
        <dbReference type="ARBA" id="ARBA00042775"/>
    </source>
</evidence>
<evidence type="ECO:0000256" key="7">
    <source>
        <dbReference type="ARBA" id="ARBA00023186"/>
    </source>
</evidence>
<dbReference type="EMBL" id="CAADFP010000029">
    <property type="protein sequence ID" value="VFK26062.1"/>
    <property type="molecule type" value="Genomic_DNA"/>
</dbReference>
<evidence type="ECO:0000256" key="6">
    <source>
        <dbReference type="ARBA" id="ARBA00023136"/>
    </source>
</evidence>
<gene>
    <name evidence="14" type="ORF">BECKLPF1236A_GA0070988_1003023</name>
    <name evidence="15" type="ORF">BECKLPF1236C_GA0070990_1002923</name>
</gene>
<dbReference type="GO" id="GO:0005886">
    <property type="term" value="C:plasma membrane"/>
    <property type="evidence" value="ECO:0007669"/>
    <property type="project" value="UniProtKB-SubCell"/>
</dbReference>
<feature type="domain" description="PpiC" evidence="13">
    <location>
        <begin position="329"/>
        <end position="431"/>
    </location>
</feature>
<evidence type="ECO:0000256" key="12">
    <source>
        <dbReference type="SAM" id="Phobius"/>
    </source>
</evidence>
<reference evidence="14" key="1">
    <citation type="submission" date="2019-02" db="EMBL/GenBank/DDBJ databases">
        <authorList>
            <person name="Gruber-Vodicka R. H."/>
            <person name="Seah K. B. B."/>
        </authorList>
    </citation>
    <scope>NUCLEOTIDE SEQUENCE</scope>
    <source>
        <strain evidence="14">BECK_S312</strain>
        <strain evidence="15">BECK_S426</strain>
    </source>
</reference>
<evidence type="ECO:0000256" key="9">
    <source>
        <dbReference type="ARBA" id="ARBA00040743"/>
    </source>
</evidence>
<dbReference type="InterPro" id="IPR052029">
    <property type="entry name" value="PpiD_chaperone"/>
</dbReference>
<proteinExistence type="inferred from homology"/>
<dbReference type="PANTHER" id="PTHR47529">
    <property type="entry name" value="PEPTIDYL-PROLYL CIS-TRANS ISOMERASE D"/>
    <property type="match status" value="1"/>
</dbReference>
<dbReference type="Gene3D" id="3.10.50.40">
    <property type="match status" value="1"/>
</dbReference>
<dbReference type="InterPro" id="IPR027304">
    <property type="entry name" value="Trigger_fact/SurA_dom_sf"/>
</dbReference>
<evidence type="ECO:0000313" key="14">
    <source>
        <dbReference type="EMBL" id="VFK10004.1"/>
    </source>
</evidence>
<evidence type="ECO:0000256" key="3">
    <source>
        <dbReference type="ARBA" id="ARBA00022519"/>
    </source>
</evidence>
<dbReference type="SUPFAM" id="SSF109998">
    <property type="entry name" value="Triger factor/SurA peptide-binding domain-like"/>
    <property type="match status" value="1"/>
</dbReference>
<dbReference type="Pfam" id="PF00639">
    <property type="entry name" value="Rotamase"/>
    <property type="match status" value="1"/>
</dbReference>
<protein>
    <recommendedName>
        <fullName evidence="9">Periplasmic chaperone PpiD</fullName>
    </recommendedName>
    <alternativeName>
        <fullName evidence="10">Periplasmic folding chaperone</fullName>
    </alternativeName>
</protein>
<comment type="subcellular location">
    <subcellularLocation>
        <location evidence="1">Cell inner membrane</location>
        <topology evidence="1">Single-pass type II membrane protein</topology>
        <orientation evidence="1">Periplasmic side</orientation>
    </subcellularLocation>
</comment>
<feature type="transmembrane region" description="Helical" evidence="12">
    <location>
        <begin position="77"/>
        <end position="95"/>
    </location>
</feature>
<keyword evidence="11" id="KW-0697">Rotamase</keyword>
<dbReference type="Gene3D" id="1.10.4030.10">
    <property type="entry name" value="Porin chaperone SurA, peptide-binding domain"/>
    <property type="match status" value="1"/>
</dbReference>
<keyword evidence="11 14" id="KW-0413">Isomerase</keyword>
<keyword evidence="5 12" id="KW-1133">Transmembrane helix</keyword>
<dbReference type="PROSITE" id="PS50198">
    <property type="entry name" value="PPIC_PPIASE_2"/>
    <property type="match status" value="1"/>
</dbReference>
<dbReference type="InterPro" id="IPR000297">
    <property type="entry name" value="PPIase_PpiC"/>
</dbReference>
<dbReference type="GO" id="GO:0003755">
    <property type="term" value="F:peptidyl-prolyl cis-trans isomerase activity"/>
    <property type="evidence" value="ECO:0007669"/>
    <property type="project" value="UniProtKB-KW"/>
</dbReference>
<dbReference type="AlphaFoldDB" id="A0A450VYW2"/>
<dbReference type="Pfam" id="PF13624">
    <property type="entry name" value="SurA_N_3"/>
    <property type="match status" value="1"/>
</dbReference>
<keyword evidence="2" id="KW-1003">Cell membrane</keyword>
<keyword evidence="3" id="KW-0997">Cell inner membrane</keyword>
<accession>A0A450VYW2</accession>